<feature type="transmembrane region" description="Helical" evidence="2">
    <location>
        <begin position="59"/>
        <end position="77"/>
    </location>
</feature>
<name>A0AAD8JP36_TARER</name>
<evidence type="ECO:0000313" key="5">
    <source>
        <dbReference type="Proteomes" id="UP001229421"/>
    </source>
</evidence>
<dbReference type="Proteomes" id="UP001229421">
    <property type="component" value="Unassembled WGS sequence"/>
</dbReference>
<sequence length="262" mass="29038">MSGVSLAVAPWSDPADETSSISKQEKLSGVMGSVRVIELQLVAFIMVFSASGLVPLFDLAFPVFTTLYLLLLSRLAFPIHNHASHICSKENGGMLLRAYVILGTIIGLFFPLAYVLGAFARGDEHSLQSATPHLFLLSCQILTENIISGLSNLFSPPVRALVPTLYTVRRIFVILDWVKDVWINKSLSPHAQIKDVAWFWFGRGLALANLAYFSINMFGFLIPRFLPKAFNQYLREQQEMQTKTKNPSPSPDAPAAHSKKSI</sequence>
<evidence type="ECO:0000256" key="1">
    <source>
        <dbReference type="SAM" id="MobiDB-lite"/>
    </source>
</evidence>
<feature type="region of interest" description="Disordered" evidence="1">
    <location>
        <begin position="1"/>
        <end position="20"/>
    </location>
</feature>
<reference evidence="4" key="1">
    <citation type="journal article" date="2023" name="bioRxiv">
        <title>Improved chromosome-level genome assembly for marigold (Tagetes erecta).</title>
        <authorList>
            <person name="Jiang F."/>
            <person name="Yuan L."/>
            <person name="Wang S."/>
            <person name="Wang H."/>
            <person name="Xu D."/>
            <person name="Wang A."/>
            <person name="Fan W."/>
        </authorList>
    </citation>
    <scope>NUCLEOTIDE SEQUENCE</scope>
    <source>
        <strain evidence="4">WSJ</strain>
        <tissue evidence="4">Leaf</tissue>
    </source>
</reference>
<feature type="transmembrane region" description="Helical" evidence="2">
    <location>
        <begin position="98"/>
        <end position="120"/>
    </location>
</feature>
<dbReference type="PANTHER" id="PTHR33829">
    <property type="entry name" value="OSJNBA0044M19.10 PROTEIN"/>
    <property type="match status" value="1"/>
</dbReference>
<dbReference type="Pfam" id="PF24867">
    <property type="entry name" value="DUF7733"/>
    <property type="match status" value="1"/>
</dbReference>
<gene>
    <name evidence="4" type="ORF">QVD17_42244</name>
</gene>
<keyword evidence="5" id="KW-1185">Reference proteome</keyword>
<feature type="transmembrane region" description="Helical" evidence="2">
    <location>
        <begin position="197"/>
        <end position="222"/>
    </location>
</feature>
<accession>A0AAD8JP36</accession>
<dbReference type="InterPro" id="IPR056635">
    <property type="entry name" value="DUF7733"/>
</dbReference>
<evidence type="ECO:0000259" key="3">
    <source>
        <dbReference type="Pfam" id="PF24867"/>
    </source>
</evidence>
<keyword evidence="2" id="KW-0812">Transmembrane</keyword>
<evidence type="ECO:0000256" key="2">
    <source>
        <dbReference type="SAM" id="Phobius"/>
    </source>
</evidence>
<feature type="region of interest" description="Disordered" evidence="1">
    <location>
        <begin position="237"/>
        <end position="262"/>
    </location>
</feature>
<dbReference type="AlphaFoldDB" id="A0AAD8JP36"/>
<feature type="domain" description="DUF7733" evidence="3">
    <location>
        <begin position="35"/>
        <end position="233"/>
    </location>
</feature>
<proteinExistence type="predicted"/>
<keyword evidence="2" id="KW-1133">Transmembrane helix</keyword>
<dbReference type="PANTHER" id="PTHR33829:SF2">
    <property type="entry name" value="OS04G0386700 PROTEIN"/>
    <property type="match status" value="1"/>
</dbReference>
<dbReference type="EMBL" id="JAUHHV010000013">
    <property type="protein sequence ID" value="KAK1406047.1"/>
    <property type="molecule type" value="Genomic_DNA"/>
</dbReference>
<evidence type="ECO:0000313" key="4">
    <source>
        <dbReference type="EMBL" id="KAK1406047.1"/>
    </source>
</evidence>
<organism evidence="4 5">
    <name type="scientific">Tagetes erecta</name>
    <name type="common">African marigold</name>
    <dbReference type="NCBI Taxonomy" id="13708"/>
    <lineage>
        <taxon>Eukaryota</taxon>
        <taxon>Viridiplantae</taxon>
        <taxon>Streptophyta</taxon>
        <taxon>Embryophyta</taxon>
        <taxon>Tracheophyta</taxon>
        <taxon>Spermatophyta</taxon>
        <taxon>Magnoliopsida</taxon>
        <taxon>eudicotyledons</taxon>
        <taxon>Gunneridae</taxon>
        <taxon>Pentapetalae</taxon>
        <taxon>asterids</taxon>
        <taxon>campanulids</taxon>
        <taxon>Asterales</taxon>
        <taxon>Asteraceae</taxon>
        <taxon>Asteroideae</taxon>
        <taxon>Heliantheae alliance</taxon>
        <taxon>Tageteae</taxon>
        <taxon>Tagetes</taxon>
    </lineage>
</organism>
<keyword evidence="2" id="KW-0472">Membrane</keyword>
<protein>
    <recommendedName>
        <fullName evidence="3">DUF7733 domain-containing protein</fullName>
    </recommendedName>
</protein>
<comment type="caution">
    <text evidence="4">The sequence shown here is derived from an EMBL/GenBank/DDBJ whole genome shotgun (WGS) entry which is preliminary data.</text>
</comment>